<protein>
    <submittedName>
        <fullName evidence="1">Uncharacterized protein</fullName>
    </submittedName>
</protein>
<comment type="caution">
    <text evidence="1">The sequence shown here is derived from an EMBL/GenBank/DDBJ whole genome shotgun (WGS) entry which is preliminary data.</text>
</comment>
<reference evidence="1" key="1">
    <citation type="submission" date="2022-08" db="EMBL/GenBank/DDBJ databases">
        <title>Genome Sequence of Fusarium decemcellulare.</title>
        <authorList>
            <person name="Buettner E."/>
        </authorList>
    </citation>
    <scope>NUCLEOTIDE SEQUENCE</scope>
    <source>
        <strain evidence="1">Babe19</strain>
    </source>
</reference>
<gene>
    <name evidence="1" type="ORF">NM208_g6495</name>
</gene>
<accession>A0ACC1SCS6</accession>
<dbReference type="Proteomes" id="UP001148629">
    <property type="component" value="Unassembled WGS sequence"/>
</dbReference>
<evidence type="ECO:0000313" key="1">
    <source>
        <dbReference type="EMBL" id="KAJ3536991.1"/>
    </source>
</evidence>
<dbReference type="EMBL" id="JANRMS010000605">
    <property type="protein sequence ID" value="KAJ3536991.1"/>
    <property type="molecule type" value="Genomic_DNA"/>
</dbReference>
<organism evidence="1 2">
    <name type="scientific">Fusarium decemcellulare</name>
    <dbReference type="NCBI Taxonomy" id="57161"/>
    <lineage>
        <taxon>Eukaryota</taxon>
        <taxon>Fungi</taxon>
        <taxon>Dikarya</taxon>
        <taxon>Ascomycota</taxon>
        <taxon>Pezizomycotina</taxon>
        <taxon>Sordariomycetes</taxon>
        <taxon>Hypocreomycetidae</taxon>
        <taxon>Hypocreales</taxon>
        <taxon>Nectriaceae</taxon>
        <taxon>Fusarium</taxon>
        <taxon>Fusarium decemcellulare species complex</taxon>
    </lineage>
</organism>
<proteinExistence type="predicted"/>
<evidence type="ECO:0000313" key="2">
    <source>
        <dbReference type="Proteomes" id="UP001148629"/>
    </source>
</evidence>
<name>A0ACC1SCS6_9HYPO</name>
<keyword evidence="2" id="KW-1185">Reference proteome</keyword>
<sequence length="659" mass="74971">MFTHRPLSQGEREIRLLRFTCVATGPVDDSEPISLELQHVSLNDEISYAAVSYTWGSTAASIEVEINGSRFKITQNLHEALQQFRRDGIESWLWIDAICIEQSNEPEKAWQIMEMREIFGRAKTVYLWLGTGTTESDLTMDLICRFGPRAQSCDAANSWHGTEIEQKISSYIEKGSCLQETDDNTSSACKLARLFYDLLNEEGLQTQSPLITGILDVLQRDYWHRIWIIQEVVLAKEARVVAGAKSVSLEDFDATFTAIWRCASFRRMRPEWDDFCMDLSGTLYDIKSLYIRRHQREIPTRITVQLVDILWESGIAPGRPHYSATDPRDILFGLLGILTEDQTRGICVDYTKSVSQVFTTLTRLLMSAGKGVSFSFNLDFCNPGEPTADLPTWVPNWQEIGMWGVKTYRINYSGTYKATGRSRGQVAALSVEGPDNILHRFGCRVDVITEVMHPPEWILADPYSASIINDADNWFRSIAAFTKLGPESGPEEDYIWRTVMSLESNRTLSATGKERVSLNEDTRALNRKIMRMQHVDAESLTDQEVKYIRNGPLYMDFGSSSQALNDEQVSSFVRQRRWYLGTQNRNRTLFKTSEGMLGLGHVGIETGDIVTLIWGVCSPIILRQRPDGGFYFRGDAYVDGIMQGEYLENDPIEEEFCIY</sequence>